<reference evidence="3 4" key="1">
    <citation type="journal article" date="2009" name="Nature">
        <title>The Sorghum bicolor genome and the diversification of grasses.</title>
        <authorList>
            <person name="Paterson A.H."/>
            <person name="Bowers J.E."/>
            <person name="Bruggmann R."/>
            <person name="Dubchak I."/>
            <person name="Grimwood J."/>
            <person name="Gundlach H."/>
            <person name="Haberer G."/>
            <person name="Hellsten U."/>
            <person name="Mitros T."/>
            <person name="Poliakov A."/>
            <person name="Schmutz J."/>
            <person name="Spannagl M."/>
            <person name="Tang H."/>
            <person name="Wang X."/>
            <person name="Wicker T."/>
            <person name="Bharti A.K."/>
            <person name="Chapman J."/>
            <person name="Feltus F.A."/>
            <person name="Gowik U."/>
            <person name="Grigoriev I.V."/>
            <person name="Lyons E."/>
            <person name="Maher C.A."/>
            <person name="Martis M."/>
            <person name="Narechania A."/>
            <person name="Otillar R.P."/>
            <person name="Penning B.W."/>
            <person name="Salamov A.A."/>
            <person name="Wang Y."/>
            <person name="Zhang L."/>
            <person name="Carpita N.C."/>
            <person name="Freeling M."/>
            <person name="Gingle A.R."/>
            <person name="Hash C.T."/>
            <person name="Keller B."/>
            <person name="Klein P."/>
            <person name="Kresovich S."/>
            <person name="McCann M.C."/>
            <person name="Ming R."/>
            <person name="Peterson D.G."/>
            <person name="Mehboob-ur-Rahman"/>
            <person name="Ware D."/>
            <person name="Westhoff P."/>
            <person name="Mayer K.F."/>
            <person name="Messing J."/>
            <person name="Rokhsar D.S."/>
        </authorList>
    </citation>
    <scope>NUCLEOTIDE SEQUENCE [LARGE SCALE GENOMIC DNA]</scope>
    <source>
        <strain evidence="4">cv. BTx623</strain>
    </source>
</reference>
<dbReference type="EMBL" id="CM000763">
    <property type="protein sequence ID" value="KXG30581.1"/>
    <property type="molecule type" value="Genomic_DNA"/>
</dbReference>
<dbReference type="PANTHER" id="PTHR33074">
    <property type="entry name" value="EXPRESSED PROTEIN-RELATED"/>
    <property type="match status" value="1"/>
</dbReference>
<dbReference type="Gramene" id="KXG30581">
    <property type="protein sequence ID" value="KXG30581"/>
    <property type="gene ID" value="SORBI_3004G207100"/>
</dbReference>
<dbReference type="AlphaFoldDB" id="A0A194YQW0"/>
<reference evidence="4" key="2">
    <citation type="journal article" date="2018" name="Plant J.">
        <title>The Sorghum bicolor reference genome: improved assembly, gene annotations, a transcriptome atlas, and signatures of genome organization.</title>
        <authorList>
            <person name="McCormick R.F."/>
            <person name="Truong S.K."/>
            <person name="Sreedasyam A."/>
            <person name="Jenkins J."/>
            <person name="Shu S."/>
            <person name="Sims D."/>
            <person name="Kennedy M."/>
            <person name="Amirebrahimi M."/>
            <person name="Weers B.D."/>
            <person name="McKinley B."/>
            <person name="Mattison A."/>
            <person name="Morishige D.T."/>
            <person name="Grimwood J."/>
            <person name="Schmutz J."/>
            <person name="Mullet J.E."/>
        </authorList>
    </citation>
    <scope>NUCLEOTIDE SEQUENCE [LARGE SCALE GENOMIC DNA]</scope>
    <source>
        <strain evidence="4">cv. BTx623</strain>
    </source>
</reference>
<proteinExistence type="predicted"/>
<keyword evidence="4" id="KW-1185">Reference proteome</keyword>
<evidence type="ECO:0000313" key="3">
    <source>
        <dbReference type="EMBL" id="KXG30581.1"/>
    </source>
</evidence>
<organism evidence="3 4">
    <name type="scientific">Sorghum bicolor</name>
    <name type="common">Sorghum</name>
    <name type="synonym">Sorghum vulgare</name>
    <dbReference type="NCBI Taxonomy" id="4558"/>
    <lineage>
        <taxon>Eukaryota</taxon>
        <taxon>Viridiplantae</taxon>
        <taxon>Streptophyta</taxon>
        <taxon>Embryophyta</taxon>
        <taxon>Tracheophyta</taxon>
        <taxon>Spermatophyta</taxon>
        <taxon>Magnoliopsida</taxon>
        <taxon>Liliopsida</taxon>
        <taxon>Poales</taxon>
        <taxon>Poaceae</taxon>
        <taxon>PACMAD clade</taxon>
        <taxon>Panicoideae</taxon>
        <taxon>Andropogonodae</taxon>
        <taxon>Andropogoneae</taxon>
        <taxon>Sorghinae</taxon>
        <taxon>Sorghum</taxon>
    </lineage>
</organism>
<accession>A0A194YQW0</accession>
<feature type="region of interest" description="Disordered" evidence="1">
    <location>
        <begin position="1"/>
        <end position="21"/>
    </location>
</feature>
<dbReference type="FunCoup" id="A0A194YQW0">
    <property type="interactions" value="212"/>
</dbReference>
<evidence type="ECO:0000313" key="4">
    <source>
        <dbReference type="Proteomes" id="UP000000768"/>
    </source>
</evidence>
<dbReference type="InParanoid" id="A0A194YQW0"/>
<feature type="domain" description="DUF1618" evidence="2">
    <location>
        <begin position="218"/>
        <end position="388"/>
    </location>
</feature>
<protein>
    <recommendedName>
        <fullName evidence="2">DUF1618 domain-containing protein</fullName>
    </recommendedName>
</protein>
<dbReference type="OrthoDB" id="669614at2759"/>
<dbReference type="InterPro" id="IPR011676">
    <property type="entry name" value="DUF1618"/>
</dbReference>
<evidence type="ECO:0000259" key="2">
    <source>
        <dbReference type="Pfam" id="PF07762"/>
    </source>
</evidence>
<dbReference type="Proteomes" id="UP000000768">
    <property type="component" value="Chromosome 4"/>
</dbReference>
<sequence length="735" mass="82799">MASRIDLINPHGDRGDPVPASRRPVSILLDEQRAHFIDCRNETTATAKSRAGYTISVSFWMADPPDMSFFSVHCTKPPGSKSRTADFKLLPHVVGAEGRFVLLRARFFSRYGRDEYFMYQVGDGRSPSLEWIPLPDADNDATTRMVKDFGIVPRDPGGHYLLAALAQDHDAPSEYHLQIYSSKNKSWSTRTLLDPCPAVERMTPEKVIIRLEEGILGWVDFSQGLLVCDLRQDPPSAHFIPLPKPLPENREKLKLPSTGASARSFRDITCVNGLLKFIEMVQFQVTEELSDSGDEDCLYDSDLIRSLKRKRMDEKPKPRHGWRAVTWSRMVSSNCWRKGYVVDVADVSVDASAHSLLLSGLRDDNFGKLTFRDLLSAFPTLSTCLDDTLYLKTMVEPSDQSGCVVAVDLGNKTVKALGAYSFEDRDPFKQPFRPCALPCHLNMSPGVKVSACHEITQVGSSANCPDNTSISMDEPILGQPRLLHERIKHARNGGQSIVQKDHISQVHTVQNMVESSKLQRPLDEKINPSQNEAQSILRNDHISQACPVQNSLVESTGKLPRPMGEETNCSRNEDQCVVQSDHVSLVRPQNNSQFKWDRPMYTGQSRWMYPGQPWWHHQHMPFEQPQQLLQSTVPNDPGYAQLAPAPSLHGYVNYQPVWQQPLPTRFGSHEVPQTCFNECNGASYHGYSPQLPPPKSFAHGAHSSYDNNQPQWQKQWHIPDMPACASWQHPDQVPH</sequence>
<name>A0A194YQW0_SORBI</name>
<dbReference type="eggNOG" id="ENOG502R3D6">
    <property type="taxonomic scope" value="Eukaryota"/>
</dbReference>
<dbReference type="PANTHER" id="PTHR33074:SF83">
    <property type="entry name" value="EXPRESSED PROTEIN"/>
    <property type="match status" value="1"/>
</dbReference>
<dbReference type="Pfam" id="PF07762">
    <property type="entry name" value="DUF1618"/>
    <property type="match status" value="1"/>
</dbReference>
<dbReference type="OMA" id="RIKHARN"/>
<gene>
    <name evidence="3" type="ORF">SORBI_3004G207100</name>
</gene>
<evidence type="ECO:0000256" key="1">
    <source>
        <dbReference type="SAM" id="MobiDB-lite"/>
    </source>
</evidence>